<feature type="transmembrane region" description="Helical" evidence="2">
    <location>
        <begin position="107"/>
        <end position="124"/>
    </location>
</feature>
<evidence type="ECO:0000256" key="2">
    <source>
        <dbReference type="SAM" id="Phobius"/>
    </source>
</evidence>
<reference evidence="3 4" key="1">
    <citation type="submission" date="2013-09" db="EMBL/GenBank/DDBJ databases">
        <title>Genome sequencing of Arenimonas malthae.</title>
        <authorList>
            <person name="Chen F."/>
            <person name="Wang G."/>
        </authorList>
    </citation>
    <scope>NUCLEOTIDE SEQUENCE [LARGE SCALE GENOMIC DNA]</scope>
    <source>
        <strain evidence="3 4">CC-JY-1</strain>
    </source>
</reference>
<dbReference type="eggNOG" id="ENOG50301JY">
    <property type="taxonomic scope" value="Bacteria"/>
</dbReference>
<keyword evidence="2" id="KW-0472">Membrane</keyword>
<keyword evidence="2" id="KW-1133">Transmembrane helix</keyword>
<dbReference type="Proteomes" id="UP000029392">
    <property type="component" value="Unassembled WGS sequence"/>
</dbReference>
<accession>A0A091AYJ6</accession>
<dbReference type="AlphaFoldDB" id="A0A091AYJ6"/>
<comment type="caution">
    <text evidence="3">The sequence shown here is derived from an EMBL/GenBank/DDBJ whole genome shotgun (WGS) entry which is preliminary data.</text>
</comment>
<keyword evidence="4" id="KW-1185">Reference proteome</keyword>
<dbReference type="STRING" id="1384054.N790_10880"/>
<dbReference type="RefSeq" id="WP_052385929.1">
    <property type="nucleotide sequence ID" value="NZ_AVCH01000192.1"/>
</dbReference>
<evidence type="ECO:0000256" key="1">
    <source>
        <dbReference type="SAM" id="MobiDB-lite"/>
    </source>
</evidence>
<name>A0A091AYJ6_9GAMM</name>
<feature type="transmembrane region" description="Helical" evidence="2">
    <location>
        <begin position="80"/>
        <end position="101"/>
    </location>
</feature>
<dbReference type="Pfam" id="PF04246">
    <property type="entry name" value="RseC_MucC"/>
    <property type="match status" value="1"/>
</dbReference>
<gene>
    <name evidence="3" type="ORF">N790_10880</name>
</gene>
<dbReference type="PATRIC" id="fig|1384054.3.peg.2332"/>
<proteinExistence type="predicted"/>
<protein>
    <submittedName>
        <fullName evidence="3">Uncharacterized protein</fullName>
    </submittedName>
</protein>
<keyword evidence="2" id="KW-0812">Transmembrane</keyword>
<dbReference type="EMBL" id="AVCH01000192">
    <property type="protein sequence ID" value="KFN43739.1"/>
    <property type="molecule type" value="Genomic_DNA"/>
</dbReference>
<evidence type="ECO:0000313" key="4">
    <source>
        <dbReference type="Proteomes" id="UP000029392"/>
    </source>
</evidence>
<evidence type="ECO:0000313" key="3">
    <source>
        <dbReference type="EMBL" id="KFN43739.1"/>
    </source>
</evidence>
<sequence length="150" mass="15464">MAEREAEVRSRQGDELGLALLGSACEGCAGGCRGRCNLFATGQDGVFHLAVADAESYAPGQRLRLSIDDEALRRAAWRGYGVALLGLLLGAAAGHGLGRALGGPADLFALAGLVLGTFLAARVSKPALPEPRVERAGSVLPPESSRSDRP</sequence>
<feature type="region of interest" description="Disordered" evidence="1">
    <location>
        <begin position="130"/>
        <end position="150"/>
    </location>
</feature>
<dbReference type="OrthoDB" id="9902002at2"/>
<organism evidence="3 4">
    <name type="scientific">Arenimonas malthae CC-JY-1</name>
    <dbReference type="NCBI Taxonomy" id="1384054"/>
    <lineage>
        <taxon>Bacteria</taxon>
        <taxon>Pseudomonadati</taxon>
        <taxon>Pseudomonadota</taxon>
        <taxon>Gammaproteobacteria</taxon>
        <taxon>Lysobacterales</taxon>
        <taxon>Lysobacteraceae</taxon>
        <taxon>Arenimonas</taxon>
    </lineage>
</organism>